<organism evidence="2 4">
    <name type="scientific">Mucilaginibacter rubeus</name>
    <dbReference type="NCBI Taxonomy" id="2027860"/>
    <lineage>
        <taxon>Bacteria</taxon>
        <taxon>Pseudomonadati</taxon>
        <taxon>Bacteroidota</taxon>
        <taxon>Sphingobacteriia</taxon>
        <taxon>Sphingobacteriales</taxon>
        <taxon>Sphingobacteriaceae</taxon>
        <taxon>Mucilaginibacter</taxon>
    </lineage>
</organism>
<gene>
    <name evidence="2" type="ORF">DIU31_027300</name>
    <name evidence="3" type="ORF">J3L21_00105</name>
</gene>
<keyword evidence="5" id="KW-1185">Reference proteome</keyword>
<name>A0AAE6JKH8_9SPHI</name>
<reference evidence="2 4" key="1">
    <citation type="submission" date="2019-08" db="EMBL/GenBank/DDBJ databases">
        <title>Comparative genome analysis confer to the adaptation heavy metal polluted environment.</title>
        <authorList>
            <person name="Li Y."/>
        </authorList>
    </citation>
    <scope>NUCLEOTIDE SEQUENCE [LARGE SCALE GENOMIC DNA]</scope>
    <source>
        <strain evidence="2 4">P2</strain>
    </source>
</reference>
<dbReference type="Proteomes" id="UP000250557">
    <property type="component" value="Chromosome"/>
</dbReference>
<evidence type="ECO:0000313" key="4">
    <source>
        <dbReference type="Proteomes" id="UP000250557"/>
    </source>
</evidence>
<sequence>MKTITFSTIMLVLLFSTTLIQAHSLNATEILSNNTVITAVQQHQPSDYNVVDKGVIIIYKRERPGDKLNLFKPVVSYYFSLKDSEKIYSLTLENLKNIYRDGKAFDLIDGNFRTDNDLVSYDAYHHQYRINYYLSKINHS</sequence>
<dbReference type="Proteomes" id="UP000663940">
    <property type="component" value="Chromosome"/>
</dbReference>
<dbReference type="EMBL" id="CP043451">
    <property type="protein sequence ID" value="QEM07033.1"/>
    <property type="molecule type" value="Genomic_DNA"/>
</dbReference>
<evidence type="ECO:0000313" key="3">
    <source>
        <dbReference type="EMBL" id="QTE50425.1"/>
    </source>
</evidence>
<reference evidence="3 5" key="2">
    <citation type="submission" date="2021-03" db="EMBL/GenBank/DDBJ databases">
        <title>Mucilaginibacter strains isolated from gold and copper mining confer multi heavy-metal resistance.</title>
        <authorList>
            <person name="Li Y."/>
        </authorList>
    </citation>
    <scope>NUCLEOTIDE SEQUENCE [LARGE SCALE GENOMIC DNA]</scope>
    <source>
        <strain evidence="3 5">P2-4</strain>
    </source>
</reference>
<evidence type="ECO:0000313" key="5">
    <source>
        <dbReference type="Proteomes" id="UP000663940"/>
    </source>
</evidence>
<dbReference type="RefSeq" id="WP_129568222.1">
    <property type="nucleotide sequence ID" value="NZ_CP043451.1"/>
</dbReference>
<evidence type="ECO:0000313" key="2">
    <source>
        <dbReference type="EMBL" id="QEM07033.1"/>
    </source>
</evidence>
<keyword evidence="1" id="KW-0732">Signal</keyword>
<evidence type="ECO:0000256" key="1">
    <source>
        <dbReference type="SAM" id="SignalP"/>
    </source>
</evidence>
<feature type="signal peptide" evidence="1">
    <location>
        <begin position="1"/>
        <end position="22"/>
    </location>
</feature>
<protein>
    <recommendedName>
        <fullName evidence="6">DUF4294 domain-containing protein</fullName>
    </recommendedName>
</protein>
<dbReference type="AlphaFoldDB" id="A0AAE6JKH8"/>
<dbReference type="EMBL" id="CP071880">
    <property type="protein sequence ID" value="QTE50425.1"/>
    <property type="molecule type" value="Genomic_DNA"/>
</dbReference>
<proteinExistence type="predicted"/>
<accession>A0AAE6JKH8</accession>
<evidence type="ECO:0008006" key="6">
    <source>
        <dbReference type="Google" id="ProtNLM"/>
    </source>
</evidence>
<feature type="chain" id="PRO_5041912165" description="DUF4294 domain-containing protein" evidence="1">
    <location>
        <begin position="23"/>
        <end position="140"/>
    </location>
</feature>